<dbReference type="NCBIfam" id="TIGR00231">
    <property type="entry name" value="small_GTP"/>
    <property type="match status" value="1"/>
</dbReference>
<evidence type="ECO:0000256" key="2">
    <source>
        <dbReference type="ARBA" id="ARBA00022448"/>
    </source>
</evidence>
<feature type="binding site" evidence="14">
    <location>
        <begin position="120"/>
        <end position="123"/>
    </location>
    <ligand>
        <name>GTP</name>
        <dbReference type="ChEBI" id="CHEBI:37565"/>
        <label>1</label>
    </ligand>
</feature>
<dbReference type="Pfam" id="PF07664">
    <property type="entry name" value="FeoB_C"/>
    <property type="match status" value="1"/>
</dbReference>
<keyword evidence="5" id="KW-0997">Cell inner membrane</keyword>
<organism evidence="18 19">
    <name type="scientific">Candidatus Ignatzschineria merdigallinarum</name>
    <dbReference type="NCBI Taxonomy" id="2838621"/>
    <lineage>
        <taxon>Bacteria</taxon>
        <taxon>Pseudomonadati</taxon>
        <taxon>Pseudomonadota</taxon>
        <taxon>Gammaproteobacteria</taxon>
        <taxon>Cardiobacteriales</taxon>
        <taxon>Ignatzschineriaceae</taxon>
        <taxon>Ignatzschineria</taxon>
    </lineage>
</organism>
<keyword evidence="7 14" id="KW-0547">Nucleotide-binding</keyword>
<evidence type="ECO:0000259" key="17">
    <source>
        <dbReference type="PROSITE" id="PS51711"/>
    </source>
</evidence>
<gene>
    <name evidence="18" type="primary">feoB</name>
    <name evidence="18" type="ORF">H9889_01995</name>
</gene>
<keyword evidence="6 16" id="KW-0812">Transmembrane</keyword>
<dbReference type="GO" id="GO:0015093">
    <property type="term" value="F:ferrous iron transmembrane transporter activity"/>
    <property type="evidence" value="ECO:0007669"/>
    <property type="project" value="UniProtKB-UniRule"/>
</dbReference>
<feature type="transmembrane region" description="Helical" evidence="16">
    <location>
        <begin position="318"/>
        <end position="338"/>
    </location>
</feature>
<evidence type="ECO:0000313" key="19">
    <source>
        <dbReference type="Proteomes" id="UP000823934"/>
    </source>
</evidence>
<dbReference type="InterPro" id="IPR050860">
    <property type="entry name" value="FeoB_GTPase"/>
</dbReference>
<feature type="binding site" evidence="14">
    <location>
        <begin position="10"/>
        <end position="17"/>
    </location>
    <ligand>
        <name>GTP</name>
        <dbReference type="ChEBI" id="CHEBI:37565"/>
        <label>1</label>
    </ligand>
</feature>
<feature type="binding site" evidence="15">
    <location>
        <position position="22"/>
    </location>
    <ligand>
        <name>Mg(2+)</name>
        <dbReference type="ChEBI" id="CHEBI:18420"/>
        <label>1</label>
    </ligand>
</feature>
<keyword evidence="15" id="KW-0460">Magnesium</keyword>
<dbReference type="AlphaFoldDB" id="A0A9D1Q3H0"/>
<evidence type="ECO:0000256" key="11">
    <source>
        <dbReference type="ARBA" id="ARBA00023134"/>
    </source>
</evidence>
<feature type="binding site" evidence="15">
    <location>
        <position position="25"/>
    </location>
    <ligand>
        <name>Mg(2+)</name>
        <dbReference type="ChEBI" id="CHEBI:18420"/>
        <label>2</label>
    </ligand>
</feature>
<dbReference type="Proteomes" id="UP000823934">
    <property type="component" value="Unassembled WGS sequence"/>
</dbReference>
<feature type="transmembrane region" description="Helical" evidence="16">
    <location>
        <begin position="705"/>
        <end position="725"/>
    </location>
</feature>
<proteinExistence type="inferred from homology"/>
<keyword evidence="8 16" id="KW-1133">Transmembrane helix</keyword>
<reference evidence="18" key="1">
    <citation type="journal article" date="2021" name="PeerJ">
        <title>Extensive microbial diversity within the chicken gut microbiome revealed by metagenomics and culture.</title>
        <authorList>
            <person name="Gilroy R."/>
            <person name="Ravi A."/>
            <person name="Getino M."/>
            <person name="Pursley I."/>
            <person name="Horton D.L."/>
            <person name="Alikhan N.F."/>
            <person name="Baker D."/>
            <person name="Gharbi K."/>
            <person name="Hall N."/>
            <person name="Watson M."/>
            <person name="Adriaenssens E.M."/>
            <person name="Foster-Nyarko E."/>
            <person name="Jarju S."/>
            <person name="Secka A."/>
            <person name="Antonio M."/>
            <person name="Oren A."/>
            <person name="Chaudhuri R.R."/>
            <person name="La Ragione R."/>
            <person name="Hildebrand F."/>
            <person name="Pallen M.J."/>
        </authorList>
    </citation>
    <scope>NUCLEOTIDE SEQUENCE</scope>
    <source>
        <strain evidence="18">CHK160-9182</strain>
    </source>
</reference>
<comment type="caution">
    <text evidence="18">The sequence shown here is derived from an EMBL/GenBank/DDBJ whole genome shotgun (WGS) entry which is preliminary data.</text>
</comment>
<dbReference type="Pfam" id="PF02421">
    <property type="entry name" value="FeoB_N"/>
    <property type="match status" value="1"/>
</dbReference>
<comment type="subcellular location">
    <subcellularLocation>
        <location evidence="1 16">Cell inner membrane</location>
        <topology evidence="1 16">Multi-pass membrane protein</topology>
    </subcellularLocation>
</comment>
<dbReference type="GO" id="GO:0005525">
    <property type="term" value="F:GTP binding"/>
    <property type="evidence" value="ECO:0007669"/>
    <property type="project" value="UniProtKB-KW"/>
</dbReference>
<feature type="transmembrane region" description="Helical" evidence="16">
    <location>
        <begin position="462"/>
        <end position="482"/>
    </location>
</feature>
<dbReference type="CDD" id="cd01879">
    <property type="entry name" value="FeoB"/>
    <property type="match status" value="1"/>
</dbReference>
<evidence type="ECO:0000256" key="5">
    <source>
        <dbReference type="ARBA" id="ARBA00022519"/>
    </source>
</evidence>
<dbReference type="EMBL" id="DXHP01000047">
    <property type="protein sequence ID" value="HIW06085.1"/>
    <property type="molecule type" value="Genomic_DNA"/>
</dbReference>
<dbReference type="PANTHER" id="PTHR43185:SF1">
    <property type="entry name" value="FE(2+) TRANSPORTER FEOB"/>
    <property type="match status" value="1"/>
</dbReference>
<feature type="transmembrane region" description="Helical" evidence="16">
    <location>
        <begin position="677"/>
        <end position="698"/>
    </location>
</feature>
<dbReference type="InterPro" id="IPR027417">
    <property type="entry name" value="P-loop_NTPase"/>
</dbReference>
<feature type="transmembrane region" description="Helical" evidence="16">
    <location>
        <begin position="396"/>
        <end position="418"/>
    </location>
</feature>
<keyword evidence="3" id="KW-1003">Cell membrane</keyword>
<comment type="similarity">
    <text evidence="16">Belongs to the TRAFAC class TrmE-Era-EngA-EngB-Septin-like GTPase superfamily. FeoB GTPase (TC 9.A.8) family.</text>
</comment>
<dbReference type="GO" id="GO:0005886">
    <property type="term" value="C:plasma membrane"/>
    <property type="evidence" value="ECO:0007669"/>
    <property type="project" value="UniProtKB-SubCell"/>
</dbReference>
<evidence type="ECO:0000256" key="13">
    <source>
        <dbReference type="NCBIfam" id="TIGR00437"/>
    </source>
</evidence>
<feature type="transmembrane region" description="Helical" evidence="16">
    <location>
        <begin position="359"/>
        <end position="376"/>
    </location>
</feature>
<feature type="transmembrane region" description="Helical" evidence="16">
    <location>
        <begin position="430"/>
        <end position="456"/>
    </location>
</feature>
<evidence type="ECO:0000256" key="7">
    <source>
        <dbReference type="ARBA" id="ARBA00022741"/>
    </source>
</evidence>
<dbReference type="InterPro" id="IPR030389">
    <property type="entry name" value="G_FEOB_dom"/>
</dbReference>
<feature type="transmembrane region" description="Helical" evidence="16">
    <location>
        <begin position="291"/>
        <end position="312"/>
    </location>
</feature>
<evidence type="ECO:0000256" key="12">
    <source>
        <dbReference type="ARBA" id="ARBA00023136"/>
    </source>
</evidence>
<evidence type="ECO:0000256" key="14">
    <source>
        <dbReference type="PIRSR" id="PIRSR603373-1"/>
    </source>
</evidence>
<dbReference type="InterPro" id="IPR006073">
    <property type="entry name" value="GTP-bd"/>
</dbReference>
<keyword evidence="4 16" id="KW-0410">Iron transport</keyword>
<dbReference type="Gene3D" id="3.40.50.300">
    <property type="entry name" value="P-loop containing nucleotide triphosphate hydrolases"/>
    <property type="match status" value="1"/>
</dbReference>
<dbReference type="NCBIfam" id="NF007105">
    <property type="entry name" value="PRK09554.1"/>
    <property type="match status" value="1"/>
</dbReference>
<dbReference type="InterPro" id="IPR011640">
    <property type="entry name" value="Fe2_transport_prot_B_C"/>
</dbReference>
<evidence type="ECO:0000256" key="1">
    <source>
        <dbReference type="ARBA" id="ARBA00004429"/>
    </source>
</evidence>
<sequence>MNAKTIALLGNPNCGKTTLFNALTGSNQKVANWPGVTVDKKTGKFSIENRDIHVVDLPGTYSFESSFQNTSQDELIVRHYLLDDNDSIIINVIDASNLQRSLYLTFQLLDLKRPMIIVLNMIDVAKMEGYEIYTALLQEKLHCPVVAVSASRKEGITELKKVIAAYDPKLYLDHLPYHTLSPQITEIIATELSSLSTHSILNQITQWELLETIKGDANNLPHLTELSAAENASIIAMRHNIAALAEGELDIALASSRFEAIDELAKEVIHTNGVASSQVTHRIDKWALGRITGIPIFLLVMFLMFAISINIGSAFIDFFEILFAAIFVDGLASVLSSIHTPEWLIAFLANGTGEGIKTVASFIPVLAMMFFCLSLLEDSGYMARAAMVVDRGMRAIGLPGKAFVPMLVGFGCNIPAIMGTRTLENHRDRLMSIMMIPFMSCGARLPVYALFAAIFFPNNVGLIVYCLYLLGIFVAILTGFALKFSILKGPNTPFIMELPAYHLPTFKGIFLATWERLKSFIVRAGKAIIIVVAVLGILNSWGNDGSFGNADTEKSVLSSIGKTITPIFEPMGITEQNWPATVGIFTGIFAKEAVIGTMNSLYSEGGNDEDFEFWETVKEAFATIPENLAGVPALLLDPLGIQEQVADGDLDAIKESNEVNDETVTKIQQYFTSEAAVIAYLIFILLYTPCVAALGSVYREAGLKWTLLVASWTFIIGWILATGYYQFHLLNQGSSSALFWIIGLAIALFALFMLLRWMGKAEIFSQSQAIIAQSHVKAPSDKCCH</sequence>
<evidence type="ECO:0000256" key="8">
    <source>
        <dbReference type="ARBA" id="ARBA00022989"/>
    </source>
</evidence>
<feature type="binding site" evidence="14">
    <location>
        <begin position="56"/>
        <end position="59"/>
    </location>
    <ligand>
        <name>GTP</name>
        <dbReference type="ChEBI" id="CHEBI:37565"/>
        <label>3</label>
    </ligand>
</feature>
<dbReference type="FunFam" id="3.40.50.300:FF:000426">
    <property type="entry name" value="Ferrous iron transport protein B"/>
    <property type="match status" value="1"/>
</dbReference>
<feature type="binding site" evidence="15">
    <location>
        <position position="24"/>
    </location>
    <ligand>
        <name>Mg(2+)</name>
        <dbReference type="ChEBI" id="CHEBI:18420"/>
        <label>2</label>
    </ligand>
</feature>
<keyword evidence="2 16" id="KW-0813">Transport</keyword>
<evidence type="ECO:0000313" key="18">
    <source>
        <dbReference type="EMBL" id="HIW06085.1"/>
    </source>
</evidence>
<dbReference type="NCBIfam" id="TIGR00437">
    <property type="entry name" value="feoB"/>
    <property type="match status" value="1"/>
</dbReference>
<evidence type="ECO:0000256" key="6">
    <source>
        <dbReference type="ARBA" id="ARBA00022692"/>
    </source>
</evidence>
<feature type="transmembrane region" description="Helical" evidence="16">
    <location>
        <begin position="737"/>
        <end position="755"/>
    </location>
</feature>
<dbReference type="Pfam" id="PF07670">
    <property type="entry name" value="Gate"/>
    <property type="match status" value="2"/>
</dbReference>
<keyword evidence="12 16" id="KW-0472">Membrane</keyword>
<comment type="function">
    <text evidence="16">Probable transporter of a GTP-driven Fe(2+) uptake system.</text>
</comment>
<keyword evidence="11 14" id="KW-0342">GTP-binding</keyword>
<name>A0A9D1Q3H0_9GAMM</name>
<feature type="binding site" evidence="15">
    <location>
        <position position="21"/>
    </location>
    <ligand>
        <name>Mg(2+)</name>
        <dbReference type="ChEBI" id="CHEBI:18420"/>
        <label>2</label>
    </ligand>
</feature>
<evidence type="ECO:0000256" key="15">
    <source>
        <dbReference type="PIRSR" id="PIRSR603373-2"/>
    </source>
</evidence>
<dbReference type="InterPro" id="IPR011642">
    <property type="entry name" value="Gate_dom"/>
</dbReference>
<accession>A0A9D1Q3H0</accession>
<evidence type="ECO:0000256" key="4">
    <source>
        <dbReference type="ARBA" id="ARBA00022496"/>
    </source>
</evidence>
<keyword evidence="15" id="KW-0479">Metal-binding</keyword>
<feature type="transmembrane region" description="Helical" evidence="16">
    <location>
        <begin position="520"/>
        <end position="541"/>
    </location>
</feature>
<dbReference type="PROSITE" id="PS51711">
    <property type="entry name" value="G_FEOB"/>
    <property type="match status" value="1"/>
</dbReference>
<feature type="binding site" evidence="14">
    <location>
        <begin position="35"/>
        <end position="39"/>
    </location>
    <ligand>
        <name>GTP</name>
        <dbReference type="ChEBI" id="CHEBI:37565"/>
        <label>2</label>
    </ligand>
</feature>
<dbReference type="InterPro" id="IPR003373">
    <property type="entry name" value="Fe2_transport_prot-B"/>
</dbReference>
<feature type="domain" description="FeoB-type G" evidence="17">
    <location>
        <begin position="3"/>
        <end position="169"/>
    </location>
</feature>
<keyword evidence="9 16" id="KW-0408">Iron</keyword>
<evidence type="ECO:0000256" key="10">
    <source>
        <dbReference type="ARBA" id="ARBA00023065"/>
    </source>
</evidence>
<reference evidence="18" key="2">
    <citation type="submission" date="2021-04" db="EMBL/GenBank/DDBJ databases">
        <authorList>
            <person name="Gilroy R."/>
        </authorList>
    </citation>
    <scope>NUCLEOTIDE SEQUENCE</scope>
    <source>
        <strain evidence="18">CHK160-9182</strain>
    </source>
</reference>
<evidence type="ECO:0000256" key="16">
    <source>
        <dbReference type="RuleBase" id="RU362098"/>
    </source>
</evidence>
<keyword evidence="10" id="KW-0406">Ion transport</keyword>
<protein>
    <recommendedName>
        <fullName evidence="13 16">Ferrous iron transport protein B</fullName>
    </recommendedName>
</protein>
<dbReference type="InterPro" id="IPR005225">
    <property type="entry name" value="Small_GTP-bd"/>
</dbReference>
<dbReference type="PRINTS" id="PR00326">
    <property type="entry name" value="GTP1OBG"/>
</dbReference>
<dbReference type="PANTHER" id="PTHR43185">
    <property type="entry name" value="FERROUS IRON TRANSPORT PROTEIN B"/>
    <property type="match status" value="1"/>
</dbReference>
<dbReference type="SUPFAM" id="SSF52540">
    <property type="entry name" value="P-loop containing nucleoside triphosphate hydrolases"/>
    <property type="match status" value="1"/>
</dbReference>
<dbReference type="GO" id="GO:0046872">
    <property type="term" value="F:metal ion binding"/>
    <property type="evidence" value="ECO:0007669"/>
    <property type="project" value="UniProtKB-KW"/>
</dbReference>
<evidence type="ECO:0000256" key="9">
    <source>
        <dbReference type="ARBA" id="ARBA00023004"/>
    </source>
</evidence>
<evidence type="ECO:0000256" key="3">
    <source>
        <dbReference type="ARBA" id="ARBA00022475"/>
    </source>
</evidence>